<dbReference type="CDD" id="cd03143">
    <property type="entry name" value="A4_beta-galactosidase_middle_domain"/>
    <property type="match status" value="1"/>
</dbReference>
<name>A0A5C5XFR3_9PLAN</name>
<evidence type="ECO:0000313" key="4">
    <source>
        <dbReference type="Proteomes" id="UP000316095"/>
    </source>
</evidence>
<feature type="domain" description="Beta-galactosidase trimerisation" evidence="2">
    <location>
        <begin position="409"/>
        <end position="601"/>
    </location>
</feature>
<keyword evidence="4" id="KW-1185">Reference proteome</keyword>
<organism evidence="3 4">
    <name type="scientific">Rubinisphaera italica</name>
    <dbReference type="NCBI Taxonomy" id="2527969"/>
    <lineage>
        <taxon>Bacteria</taxon>
        <taxon>Pseudomonadati</taxon>
        <taxon>Planctomycetota</taxon>
        <taxon>Planctomycetia</taxon>
        <taxon>Planctomycetales</taxon>
        <taxon>Planctomycetaceae</taxon>
        <taxon>Rubinisphaera</taxon>
    </lineage>
</organism>
<dbReference type="GO" id="GO:0004565">
    <property type="term" value="F:beta-galactosidase activity"/>
    <property type="evidence" value="ECO:0007669"/>
    <property type="project" value="UniProtKB-EC"/>
</dbReference>
<proteinExistence type="predicted"/>
<dbReference type="InterPro" id="IPR029062">
    <property type="entry name" value="Class_I_gatase-like"/>
</dbReference>
<protein>
    <submittedName>
        <fullName evidence="3">Beta-galactosidase BgaB</fullName>
        <ecNumber evidence="3">3.2.1.23</ecNumber>
    </submittedName>
</protein>
<evidence type="ECO:0000256" key="1">
    <source>
        <dbReference type="SAM" id="SignalP"/>
    </source>
</evidence>
<dbReference type="Proteomes" id="UP000316095">
    <property type="component" value="Unassembled WGS sequence"/>
</dbReference>
<dbReference type="AlphaFoldDB" id="A0A5C5XFR3"/>
<dbReference type="Gene3D" id="3.40.50.880">
    <property type="match status" value="1"/>
</dbReference>
<dbReference type="Gene3D" id="3.20.20.80">
    <property type="entry name" value="Glycosidases"/>
    <property type="match status" value="1"/>
</dbReference>
<dbReference type="EC" id="3.2.1.23" evidence="3"/>
<accession>A0A5C5XFR3</accession>
<dbReference type="Pfam" id="PF08532">
    <property type="entry name" value="Glyco_hydro_42M"/>
    <property type="match status" value="1"/>
</dbReference>
<dbReference type="EMBL" id="SJPG01000001">
    <property type="protein sequence ID" value="TWT60722.1"/>
    <property type="molecule type" value="Genomic_DNA"/>
</dbReference>
<dbReference type="OrthoDB" id="228648at2"/>
<reference evidence="3 4" key="1">
    <citation type="submission" date="2019-02" db="EMBL/GenBank/DDBJ databases">
        <title>Deep-cultivation of Planctomycetes and their phenomic and genomic characterization uncovers novel biology.</title>
        <authorList>
            <person name="Wiegand S."/>
            <person name="Jogler M."/>
            <person name="Boedeker C."/>
            <person name="Pinto D."/>
            <person name="Vollmers J."/>
            <person name="Rivas-Marin E."/>
            <person name="Kohn T."/>
            <person name="Peeters S.H."/>
            <person name="Heuer A."/>
            <person name="Rast P."/>
            <person name="Oberbeckmann S."/>
            <person name="Bunk B."/>
            <person name="Jeske O."/>
            <person name="Meyerdierks A."/>
            <person name="Storesund J.E."/>
            <person name="Kallscheuer N."/>
            <person name="Luecker S."/>
            <person name="Lage O.M."/>
            <person name="Pohl T."/>
            <person name="Merkel B.J."/>
            <person name="Hornburger P."/>
            <person name="Mueller R.-W."/>
            <person name="Bruemmer F."/>
            <person name="Labrenz M."/>
            <person name="Spormann A.M."/>
            <person name="Op Den Camp H."/>
            <person name="Overmann J."/>
            <person name="Amann R."/>
            <person name="Jetten M.S.M."/>
            <person name="Mascher T."/>
            <person name="Medema M.H."/>
            <person name="Devos D.P."/>
            <person name="Kaster A.-K."/>
            <person name="Ovreas L."/>
            <person name="Rohde M."/>
            <person name="Galperin M.Y."/>
            <person name="Jogler C."/>
        </authorList>
    </citation>
    <scope>NUCLEOTIDE SEQUENCE [LARGE SCALE GENOMIC DNA]</scope>
    <source>
        <strain evidence="3 4">Pan54</strain>
    </source>
</reference>
<sequence precursor="true">MWNAQNQLLRVWIALCFFSLQSLQVRADDIYLTYIETAPEFKSVPQRREMLTDQWKTWLYMPWRYRWTIGTNAAGGKFSRNYGIHGGFVDSGSGPFEWLNQWDLKFYHDHAAGKGLLYLRGANSKSNFAQFQRDGLAIRSGTDGPQPLTIKWQRELEDRIRRNITNVKQNSKLCVAHALDDEISWGAFVTPLAWRINEDDEAYQQWLTFYYGGENVPQAQFVTPDFTYPQLSGQLNELNFAPLLDRITYNDSVWSNSIGNLVKTCNKYDPDTPAGFVGGQSPSIWGGYDYAKLMKKVQFIESYNLGSSTEIIRSFNPDNMIPVVTTHFHKPELTSANDIWQAWYYLAHGNRGMIGWVDGWFDGETPKSWLDDVKPTFNELTTIQGKKVVGAKWIHDGVAIYYSHPSIQVSWLLDAEAHRKTWVNRGSDHRLGTSHNVRKAWENLLTDSGLQYNFVSYEEVITEGVPDEYKVLILPACYALSDIEAQRISEFAVRGGTVIADFACGLFDQHGNGRSSGVLDELFGVKHDGTERAADFFGDRLWVETDQDAGFSYNTYREFFGTIKSPIEDGYAKAERKLPTHTVRTVGQGKAVYVNLSPQRYLQDREEETATDATRMPFLQHVSGAGVEPWVTVLDENRKRPANLELTYWNKNGRTLLFVIQNVSVGGDSLGGGGAQGLKKEKTTLNIEFTEPVRNAINERTDEKLGNGKSFSVLLNSAEAVMISFDSE</sequence>
<evidence type="ECO:0000259" key="2">
    <source>
        <dbReference type="Pfam" id="PF08532"/>
    </source>
</evidence>
<dbReference type="InterPro" id="IPR013738">
    <property type="entry name" value="Beta_galactosidase_Trimer"/>
</dbReference>
<evidence type="ECO:0000313" key="3">
    <source>
        <dbReference type="EMBL" id="TWT60722.1"/>
    </source>
</evidence>
<comment type="caution">
    <text evidence="3">The sequence shown here is derived from an EMBL/GenBank/DDBJ whole genome shotgun (WGS) entry which is preliminary data.</text>
</comment>
<dbReference type="RefSeq" id="WP_146502806.1">
    <property type="nucleotide sequence ID" value="NZ_SJPG01000001.1"/>
</dbReference>
<keyword evidence="3" id="KW-0378">Hydrolase</keyword>
<dbReference type="SUPFAM" id="SSF52317">
    <property type="entry name" value="Class I glutamine amidotransferase-like"/>
    <property type="match status" value="1"/>
</dbReference>
<dbReference type="GO" id="GO:0005975">
    <property type="term" value="P:carbohydrate metabolic process"/>
    <property type="evidence" value="ECO:0007669"/>
    <property type="project" value="InterPro"/>
</dbReference>
<keyword evidence="1" id="KW-0732">Signal</keyword>
<gene>
    <name evidence="3" type="primary">bgaB</name>
    <name evidence="3" type="ORF">Pan54_14490</name>
</gene>
<keyword evidence="3" id="KW-0326">Glycosidase</keyword>
<feature type="chain" id="PRO_5022805769" evidence="1">
    <location>
        <begin position="28"/>
        <end position="728"/>
    </location>
</feature>
<feature type="signal peptide" evidence="1">
    <location>
        <begin position="1"/>
        <end position="27"/>
    </location>
</feature>